<reference evidence="10 11" key="2">
    <citation type="journal article" date="2012" name="PLoS Pathog.">
        <title>Diverse lifestyles and strategies of plant pathogenesis encoded in the genomes of eighteen Dothideomycetes fungi.</title>
        <authorList>
            <person name="Ohm R.A."/>
            <person name="Feau N."/>
            <person name="Henrissat B."/>
            <person name="Schoch C.L."/>
            <person name="Horwitz B.A."/>
            <person name="Barry K.W."/>
            <person name="Condon B.J."/>
            <person name="Copeland A.C."/>
            <person name="Dhillon B."/>
            <person name="Glaser F."/>
            <person name="Hesse C.N."/>
            <person name="Kosti I."/>
            <person name="LaButti K."/>
            <person name="Lindquist E.A."/>
            <person name="Lucas S."/>
            <person name="Salamov A.A."/>
            <person name="Bradshaw R.E."/>
            <person name="Ciuffetti L."/>
            <person name="Hamelin R.C."/>
            <person name="Kema G.H.J."/>
            <person name="Lawrence C."/>
            <person name="Scott J.A."/>
            <person name="Spatafora J.W."/>
            <person name="Turgeon B.G."/>
            <person name="de Wit P.J.G.M."/>
            <person name="Zhong S."/>
            <person name="Goodwin S.B."/>
            <person name="Grigoriev I.V."/>
        </authorList>
    </citation>
    <scope>NUCLEOTIDE SEQUENCE [LARGE SCALE GENOMIC DNA]</scope>
    <source>
        <strain evidence="11">NZE10 / CBS 128990</strain>
    </source>
</reference>
<evidence type="ECO:0000313" key="10">
    <source>
        <dbReference type="EMBL" id="EME43943.1"/>
    </source>
</evidence>
<keyword evidence="3 7" id="KW-1133">Transmembrane helix</keyword>
<evidence type="ECO:0000259" key="9">
    <source>
        <dbReference type="Pfam" id="PF20684"/>
    </source>
</evidence>
<evidence type="ECO:0000256" key="8">
    <source>
        <dbReference type="SAM" id="SignalP"/>
    </source>
</evidence>
<dbReference type="Pfam" id="PF20684">
    <property type="entry name" value="Fung_rhodopsin"/>
    <property type="match status" value="1"/>
</dbReference>
<organism evidence="10 11">
    <name type="scientific">Dothistroma septosporum (strain NZE10 / CBS 128990)</name>
    <name type="common">Red band needle blight fungus</name>
    <name type="synonym">Mycosphaerella pini</name>
    <dbReference type="NCBI Taxonomy" id="675120"/>
    <lineage>
        <taxon>Eukaryota</taxon>
        <taxon>Fungi</taxon>
        <taxon>Dikarya</taxon>
        <taxon>Ascomycota</taxon>
        <taxon>Pezizomycotina</taxon>
        <taxon>Dothideomycetes</taxon>
        <taxon>Dothideomycetidae</taxon>
        <taxon>Mycosphaerellales</taxon>
        <taxon>Mycosphaerellaceae</taxon>
        <taxon>Dothistroma</taxon>
    </lineage>
</organism>
<proteinExistence type="inferred from homology"/>
<dbReference type="Proteomes" id="UP000016933">
    <property type="component" value="Unassembled WGS sequence"/>
</dbReference>
<evidence type="ECO:0000256" key="6">
    <source>
        <dbReference type="SAM" id="MobiDB-lite"/>
    </source>
</evidence>
<evidence type="ECO:0000256" key="3">
    <source>
        <dbReference type="ARBA" id="ARBA00022989"/>
    </source>
</evidence>
<dbReference type="STRING" id="675120.N1PLN8"/>
<dbReference type="InterPro" id="IPR052337">
    <property type="entry name" value="SAT4-like"/>
</dbReference>
<comment type="similarity">
    <text evidence="5">Belongs to the SAT4 family.</text>
</comment>
<evidence type="ECO:0000256" key="2">
    <source>
        <dbReference type="ARBA" id="ARBA00022692"/>
    </source>
</evidence>
<evidence type="ECO:0000256" key="4">
    <source>
        <dbReference type="ARBA" id="ARBA00023136"/>
    </source>
</evidence>
<feature type="region of interest" description="Disordered" evidence="6">
    <location>
        <begin position="247"/>
        <end position="276"/>
    </location>
</feature>
<evidence type="ECO:0000256" key="1">
    <source>
        <dbReference type="ARBA" id="ARBA00004141"/>
    </source>
</evidence>
<gene>
    <name evidence="10" type="ORF">DOTSEDRAFT_53193</name>
</gene>
<protein>
    <recommendedName>
        <fullName evidence="9">Rhodopsin domain-containing protein</fullName>
    </recommendedName>
</protein>
<comment type="subcellular location">
    <subcellularLocation>
        <location evidence="1">Membrane</location>
        <topology evidence="1">Multi-pass membrane protein</topology>
    </subcellularLocation>
</comment>
<dbReference type="OMA" id="ILWACEL"/>
<reference evidence="11" key="1">
    <citation type="journal article" date="2012" name="PLoS Genet.">
        <title>The genomes of the fungal plant pathogens Cladosporium fulvum and Dothistroma septosporum reveal adaptation to different hosts and lifestyles but also signatures of common ancestry.</title>
        <authorList>
            <person name="de Wit P.J.G.M."/>
            <person name="van der Burgt A."/>
            <person name="Oekmen B."/>
            <person name="Stergiopoulos I."/>
            <person name="Abd-Elsalam K.A."/>
            <person name="Aerts A.L."/>
            <person name="Bahkali A.H."/>
            <person name="Beenen H.G."/>
            <person name="Chettri P."/>
            <person name="Cox M.P."/>
            <person name="Datema E."/>
            <person name="de Vries R.P."/>
            <person name="Dhillon B."/>
            <person name="Ganley A.R."/>
            <person name="Griffiths S.A."/>
            <person name="Guo Y."/>
            <person name="Hamelin R.C."/>
            <person name="Henrissat B."/>
            <person name="Kabir M.S."/>
            <person name="Jashni M.K."/>
            <person name="Kema G."/>
            <person name="Klaubauf S."/>
            <person name="Lapidus A."/>
            <person name="Levasseur A."/>
            <person name="Lindquist E."/>
            <person name="Mehrabi R."/>
            <person name="Ohm R.A."/>
            <person name="Owen T.J."/>
            <person name="Salamov A."/>
            <person name="Schwelm A."/>
            <person name="Schijlen E."/>
            <person name="Sun H."/>
            <person name="van den Burg H.A."/>
            <person name="van Ham R.C.H.J."/>
            <person name="Zhang S."/>
            <person name="Goodwin S.B."/>
            <person name="Grigoriev I.V."/>
            <person name="Collemare J."/>
            <person name="Bradshaw R.E."/>
        </authorList>
    </citation>
    <scope>NUCLEOTIDE SEQUENCE [LARGE SCALE GENOMIC DNA]</scope>
    <source>
        <strain evidence="11">NZE10 / CBS 128990</strain>
    </source>
</reference>
<keyword evidence="11" id="KW-1185">Reference proteome</keyword>
<feature type="domain" description="Rhodopsin" evidence="9">
    <location>
        <begin position="12"/>
        <end position="222"/>
    </location>
</feature>
<dbReference type="HOGENOM" id="CLU_963197_0_0_1"/>
<dbReference type="PROSITE" id="PS51257">
    <property type="entry name" value="PROKAR_LIPOPROTEIN"/>
    <property type="match status" value="1"/>
</dbReference>
<keyword evidence="2 7" id="KW-0812">Transmembrane</keyword>
<feature type="transmembrane region" description="Helical" evidence="7">
    <location>
        <begin position="71"/>
        <end position="91"/>
    </location>
</feature>
<dbReference type="EMBL" id="KB446539">
    <property type="protein sequence ID" value="EME43943.1"/>
    <property type="molecule type" value="Genomic_DNA"/>
</dbReference>
<evidence type="ECO:0000256" key="7">
    <source>
        <dbReference type="SAM" id="Phobius"/>
    </source>
</evidence>
<feature type="chain" id="PRO_5004109193" description="Rhodopsin domain-containing protein" evidence="8">
    <location>
        <begin position="26"/>
        <end position="289"/>
    </location>
</feature>
<sequence>METRLVRRMTMWVLLSSILSCVGNALIVEACKLGFGKRQTDLIEFANPSMPYEGGPLLIEETMKIFFLDQVLYTVVMIFTKVSILLAWVRCFDTPVIAGFRRICWWLLGFIVAFYISAWTGHCHPVVIVDNLNLHWWIKANVNTGTDFLLSLLPVKYVLCSQRPLQEKKYSVGGVAIARVIRIPPSDFMDDAMYNSINFCLLPVLEDGMGIICACIPAFKEPTLRFFAKVLGHTPVNSRPVSGLSFLSRGKNSRKHSDEEKSLECPSHSTPSKGRDIYGVYDDNLYGAI</sequence>
<feature type="signal peptide" evidence="8">
    <location>
        <begin position="1"/>
        <end position="25"/>
    </location>
</feature>
<accession>N1PLN8</accession>
<dbReference type="GO" id="GO:0016020">
    <property type="term" value="C:membrane"/>
    <property type="evidence" value="ECO:0007669"/>
    <property type="project" value="UniProtKB-SubCell"/>
</dbReference>
<keyword evidence="4 7" id="KW-0472">Membrane</keyword>
<dbReference type="PANTHER" id="PTHR33048:SF55">
    <property type="entry name" value="INTEGRAL MEMBRANE PROTEIN"/>
    <property type="match status" value="1"/>
</dbReference>
<name>N1PLN8_DOTSN</name>
<evidence type="ECO:0000313" key="11">
    <source>
        <dbReference type="Proteomes" id="UP000016933"/>
    </source>
</evidence>
<dbReference type="AlphaFoldDB" id="N1PLN8"/>
<keyword evidence="8" id="KW-0732">Signal</keyword>
<feature type="transmembrane region" description="Helical" evidence="7">
    <location>
        <begin position="103"/>
        <end position="121"/>
    </location>
</feature>
<dbReference type="PANTHER" id="PTHR33048">
    <property type="entry name" value="PTH11-LIKE INTEGRAL MEMBRANE PROTEIN (AFU_ORTHOLOGUE AFUA_5G11245)"/>
    <property type="match status" value="1"/>
</dbReference>
<dbReference type="OrthoDB" id="444631at2759"/>
<evidence type="ECO:0000256" key="5">
    <source>
        <dbReference type="ARBA" id="ARBA00038359"/>
    </source>
</evidence>
<dbReference type="InterPro" id="IPR049326">
    <property type="entry name" value="Rhodopsin_dom_fungi"/>
</dbReference>